<comment type="caution">
    <text evidence="3">The sequence shown here is derived from an EMBL/GenBank/DDBJ whole genome shotgun (WGS) entry which is preliminary data.</text>
</comment>
<name>A0A511ZNI3_9BACI</name>
<dbReference type="SUPFAM" id="SSF55347">
    <property type="entry name" value="Glyceraldehyde-3-phosphate dehydrogenase-like, C-terminal domain"/>
    <property type="match status" value="1"/>
</dbReference>
<reference evidence="3 4" key="1">
    <citation type="submission" date="2019-07" db="EMBL/GenBank/DDBJ databases">
        <title>Whole genome shotgun sequence of Oceanobacillus sojae NBRC 105379.</title>
        <authorList>
            <person name="Hosoyama A."/>
            <person name="Uohara A."/>
            <person name="Ohji S."/>
            <person name="Ichikawa N."/>
        </authorList>
    </citation>
    <scope>NUCLEOTIDE SEQUENCE [LARGE SCALE GENOMIC DNA]</scope>
    <source>
        <strain evidence="3 4">NBRC 105379</strain>
    </source>
</reference>
<protein>
    <submittedName>
        <fullName evidence="3">NAD(P)-dependent oxidoreductase</fullName>
    </submittedName>
</protein>
<feature type="domain" description="GFO/IDH/MocA-like oxidoreductase" evidence="2">
    <location>
        <begin position="131"/>
        <end position="246"/>
    </location>
</feature>
<evidence type="ECO:0000259" key="1">
    <source>
        <dbReference type="Pfam" id="PF01408"/>
    </source>
</evidence>
<dbReference type="SUPFAM" id="SSF51735">
    <property type="entry name" value="NAD(P)-binding Rossmann-fold domains"/>
    <property type="match status" value="1"/>
</dbReference>
<dbReference type="AlphaFoldDB" id="A0A511ZNI3"/>
<dbReference type="EMBL" id="BJYM01000017">
    <property type="protein sequence ID" value="GEN89010.1"/>
    <property type="molecule type" value="Genomic_DNA"/>
</dbReference>
<feature type="domain" description="Gfo/Idh/MocA-like oxidoreductase N-terminal" evidence="1">
    <location>
        <begin position="2"/>
        <end position="117"/>
    </location>
</feature>
<accession>A0A511ZNI3</accession>
<dbReference type="Gene3D" id="3.40.50.720">
    <property type="entry name" value="NAD(P)-binding Rossmann-like Domain"/>
    <property type="match status" value="1"/>
</dbReference>
<dbReference type="PANTHER" id="PTHR43054">
    <property type="match status" value="1"/>
</dbReference>
<proteinExistence type="predicted"/>
<dbReference type="STRING" id="582851.GCA_900162665_01845"/>
<dbReference type="Proteomes" id="UP000321558">
    <property type="component" value="Unassembled WGS sequence"/>
</dbReference>
<evidence type="ECO:0000313" key="4">
    <source>
        <dbReference type="Proteomes" id="UP000321558"/>
    </source>
</evidence>
<dbReference type="GO" id="GO:0000166">
    <property type="term" value="F:nucleotide binding"/>
    <property type="evidence" value="ECO:0007669"/>
    <property type="project" value="InterPro"/>
</dbReference>
<dbReference type="Gene3D" id="3.30.360.10">
    <property type="entry name" value="Dihydrodipicolinate Reductase, domain 2"/>
    <property type="match status" value="1"/>
</dbReference>
<dbReference type="InterPro" id="IPR036291">
    <property type="entry name" value="NAD(P)-bd_dom_sf"/>
</dbReference>
<dbReference type="RefSeq" id="WP_147211898.1">
    <property type="nucleotide sequence ID" value="NZ_BJYM01000017.1"/>
</dbReference>
<dbReference type="Pfam" id="PF22725">
    <property type="entry name" value="GFO_IDH_MocA_C3"/>
    <property type="match status" value="1"/>
</dbReference>
<keyword evidence="4" id="KW-1185">Reference proteome</keyword>
<dbReference type="PANTHER" id="PTHR43054:SF1">
    <property type="entry name" value="SCYLLO-INOSITOL 2-DEHYDROGENASE (NADP(+)) IOLU"/>
    <property type="match status" value="1"/>
</dbReference>
<dbReference type="OrthoDB" id="9815825at2"/>
<dbReference type="InterPro" id="IPR000683">
    <property type="entry name" value="Gfo/Idh/MocA-like_OxRdtase_N"/>
</dbReference>
<evidence type="ECO:0000259" key="2">
    <source>
        <dbReference type="Pfam" id="PF22725"/>
    </source>
</evidence>
<sequence>MKIATIGSGFIVDWFLTALNEIEGASCVAVYSRKEETAKPLADKYQIDKIYTDLDQMVADSSIEFIYVASPNSLHFEHAFQALKHGKHVICEKPFTSTAKEAKALIELAKQNQLMLFEAISNIHLPNYQAVKEEVKKLGKLKFVQCNYSQYSSRYNKLLDGENPNVFNPAFSGGALADINIYNLHFVMNLFGVPDSVSYTANIHGNGIDTSGVLVMKYPDFIAECVGAKDSNSMNFGLIQGEKGYIHVKDGANVCKQVITYINDEVTEINSQTKSNWLIYELAVFNDIFNSSNFSKCYELLDYSYEVIKVFEQARKKGGIYYPADQK</sequence>
<dbReference type="Pfam" id="PF01408">
    <property type="entry name" value="GFO_IDH_MocA"/>
    <property type="match status" value="1"/>
</dbReference>
<evidence type="ECO:0000313" key="3">
    <source>
        <dbReference type="EMBL" id="GEN89010.1"/>
    </source>
</evidence>
<dbReference type="InterPro" id="IPR055170">
    <property type="entry name" value="GFO_IDH_MocA-like_dom"/>
</dbReference>
<organism evidence="3 4">
    <name type="scientific">Oceanobacillus sojae</name>
    <dbReference type="NCBI Taxonomy" id="582851"/>
    <lineage>
        <taxon>Bacteria</taxon>
        <taxon>Bacillati</taxon>
        <taxon>Bacillota</taxon>
        <taxon>Bacilli</taxon>
        <taxon>Bacillales</taxon>
        <taxon>Bacillaceae</taxon>
        <taxon>Oceanobacillus</taxon>
    </lineage>
</organism>
<gene>
    <name evidence="3" type="ORF">OSO01_37490</name>
</gene>